<dbReference type="Proteomes" id="UP000245288">
    <property type="component" value="Unassembled WGS sequence"/>
</dbReference>
<dbReference type="SUPFAM" id="SSF52266">
    <property type="entry name" value="SGNH hydrolase"/>
    <property type="match status" value="1"/>
</dbReference>
<feature type="signal peptide" evidence="2">
    <location>
        <begin position="1"/>
        <end position="27"/>
    </location>
</feature>
<keyword evidence="2" id="KW-0732">Signal</keyword>
<feature type="chain" id="PRO_5015835975" description="Sialate O-acetylesterase domain-containing protein" evidence="2">
    <location>
        <begin position="28"/>
        <end position="841"/>
    </location>
</feature>
<keyword evidence="5" id="KW-1185">Reference proteome</keyword>
<dbReference type="EMBL" id="JRFU01000026">
    <property type="protein sequence ID" value="PWE87651.1"/>
    <property type="molecule type" value="Genomic_DNA"/>
</dbReference>
<sequence>MKNWKRRISALLCGLMILTMTTGTVYAADLADTSDITDATKTGMEDPSDVDEKDVSEQAAVEQDNVISEQLLGKNIRVQEQPVMLSYDDRYSIYKDKDHEEYNDYKIDHVTNLESKSHPVKTGEVQEQESDEVLTQTDDSNVRASGVGTALLVLVPKEENSEAAYDKIYVHVTVEAAPLTIMYLMGQSNMEGMCSANTGYQLNKSVACEIGTVYSTYAPTVWSWSKNISGINFSETCNSENAADFIAGSMNSASSLSGKTLEYPLNTLTSEGEGKTGPDSALAYEWNRLTGEKVWTVNVAWSDTAIASWIPRQSVYERAITLSKLAQKVYEAEIASGHYTEGHRLMYWLQGETADRYRSAFDYYDDFYTMYSDITKQLTIEKCGIIMLRSSVGSKETEDELAMTGPRAAQYGIGGSTSSKLNNVYVVTNDNEAWVSDAGVRQYFSKYNGKFDYPIRDGFSKVPTRITDVHYDIHYSQIGHNENGIMAADGMYQMMQKHGQGDVTVDWRDVNGKSVTQVYVRQNHTATLVGVTTPVYGAKNITYRTTGNISYDPETGTLKGLQKGTGATVSAIAGGKTITLSVTVLDEWDYSAELGTSYTGLYKDNDQWIYVRNGKADFSYTGFVQNEGSWWYIEKGRVSFQKKDVIKGTVNGKEGWWFVKDSQVQFVDSVEKNSNGWWRIANGKVDFNCNSVEKNELGWWYIRGGKVDFSYTGAAKNSNGWWRIVNGKVDFGCNSVEKNELGWWYIRGGKVDFTYTGVAKNNNGWWRIVNGKVDFSCNSVEKNELGWWYIQNGKVNFGYYGIAKNSNGWWYIRGGKVDFGYNGNVWYHGHNYWVSNGWIRM</sequence>
<dbReference type="InterPro" id="IPR005181">
    <property type="entry name" value="SASA"/>
</dbReference>
<accession>A0A2V1JWS1</accession>
<gene>
    <name evidence="4" type="ORF">LG34_02775</name>
</gene>
<proteinExistence type="predicted"/>
<dbReference type="InterPro" id="IPR036514">
    <property type="entry name" value="SGNH_hydro_sf"/>
</dbReference>
<feature type="domain" description="Sialate O-acetylesterase" evidence="3">
    <location>
        <begin position="180"/>
        <end position="428"/>
    </location>
</feature>
<comment type="caution">
    <text evidence="4">The sequence shown here is derived from an EMBL/GenBank/DDBJ whole genome shotgun (WGS) entry which is preliminary data.</text>
</comment>
<name>A0A2V1JWS1_EUBRA</name>
<protein>
    <recommendedName>
        <fullName evidence="3">Sialate O-acetylesterase domain-containing protein</fullName>
    </recommendedName>
</protein>
<dbReference type="GO" id="GO:0016787">
    <property type="term" value="F:hydrolase activity"/>
    <property type="evidence" value="ECO:0007669"/>
    <property type="project" value="UniProtKB-KW"/>
</dbReference>
<evidence type="ECO:0000256" key="2">
    <source>
        <dbReference type="SAM" id="SignalP"/>
    </source>
</evidence>
<evidence type="ECO:0000256" key="1">
    <source>
        <dbReference type="ARBA" id="ARBA00022801"/>
    </source>
</evidence>
<dbReference type="Pfam" id="PF21540">
    <property type="entry name" value="Choline_bind_4"/>
    <property type="match status" value="9"/>
</dbReference>
<organism evidence="4 5">
    <name type="scientific">Eubacterium ramulus</name>
    <dbReference type="NCBI Taxonomy" id="39490"/>
    <lineage>
        <taxon>Bacteria</taxon>
        <taxon>Bacillati</taxon>
        <taxon>Bacillota</taxon>
        <taxon>Clostridia</taxon>
        <taxon>Eubacteriales</taxon>
        <taxon>Eubacteriaceae</taxon>
        <taxon>Eubacterium</taxon>
    </lineage>
</organism>
<reference evidence="4 5" key="1">
    <citation type="submission" date="2014-09" db="EMBL/GenBank/DDBJ databases">
        <title>Butyrate-producing bacteria isolated from human gut.</title>
        <authorList>
            <person name="Zhang Q."/>
            <person name="Zhao L."/>
        </authorList>
    </citation>
    <scope>NUCLEOTIDE SEQUENCE [LARGE SCALE GENOMIC DNA]</scope>
    <source>
        <strain evidence="4 5">21</strain>
    </source>
</reference>
<keyword evidence="1" id="KW-0378">Hydrolase</keyword>
<evidence type="ECO:0000313" key="5">
    <source>
        <dbReference type="Proteomes" id="UP000245288"/>
    </source>
</evidence>
<evidence type="ECO:0000313" key="4">
    <source>
        <dbReference type="EMBL" id="PWE87651.1"/>
    </source>
</evidence>
<evidence type="ECO:0000259" key="3">
    <source>
        <dbReference type="Pfam" id="PF03629"/>
    </source>
</evidence>
<dbReference type="Gene3D" id="3.40.50.1110">
    <property type="entry name" value="SGNH hydrolase"/>
    <property type="match status" value="1"/>
</dbReference>
<dbReference type="Pfam" id="PF03629">
    <property type="entry name" value="SASA"/>
    <property type="match status" value="1"/>
</dbReference>
<dbReference type="OrthoDB" id="2082611at2"/>
<dbReference type="AlphaFoldDB" id="A0A2V1JWS1"/>
<dbReference type="InterPro" id="IPR048713">
    <property type="entry name" value="Choline_bind_rpt"/>
</dbReference>
<dbReference type="RefSeq" id="WP_109214754.1">
    <property type="nucleotide sequence ID" value="NZ_JRFU01000026.1"/>
</dbReference>